<dbReference type="Gene3D" id="3.40.50.360">
    <property type="match status" value="1"/>
</dbReference>
<feature type="domain" description="NADPH-dependent FMN reductase-like" evidence="3">
    <location>
        <begin position="1"/>
        <end position="161"/>
    </location>
</feature>
<evidence type="ECO:0000256" key="1">
    <source>
        <dbReference type="ARBA" id="ARBA00022630"/>
    </source>
</evidence>
<dbReference type="PANTHER" id="PTHR43278">
    <property type="entry name" value="NAD(P)H-DEPENDENT FMN-CONTAINING OXIDOREDUCTASE YWQN-RELATED"/>
    <property type="match status" value="1"/>
</dbReference>
<dbReference type="Proteomes" id="UP000000422">
    <property type="component" value="Chromosome"/>
</dbReference>
<evidence type="ECO:0000313" key="5">
    <source>
        <dbReference type="Proteomes" id="UP000000422"/>
    </source>
</evidence>
<dbReference type="Pfam" id="PF03358">
    <property type="entry name" value="FMN_red"/>
    <property type="match status" value="1"/>
</dbReference>
<evidence type="ECO:0000256" key="2">
    <source>
        <dbReference type="ARBA" id="ARBA00022643"/>
    </source>
</evidence>
<dbReference type="InterPro" id="IPR051796">
    <property type="entry name" value="ISF_SsuE-like"/>
</dbReference>
<dbReference type="EMBL" id="BX571660">
    <property type="protein sequence ID" value="CAE10256.1"/>
    <property type="molecule type" value="Genomic_DNA"/>
</dbReference>
<reference evidence="4 5" key="1">
    <citation type="journal article" date="2003" name="Proc. Natl. Acad. Sci. U.S.A.">
        <title>Complete genome sequence and analysis of Wolinella succinogenes.</title>
        <authorList>
            <person name="Baar C."/>
            <person name="Eppinger M."/>
            <person name="Raddatz G."/>
            <person name="Simon JM."/>
            <person name="Lanz C."/>
            <person name="Klimmek O."/>
            <person name="Nandakumar R."/>
            <person name="Gross R."/>
            <person name="Rosinus A."/>
            <person name="Keller H."/>
            <person name="Jagtap P."/>
            <person name="Linke B."/>
            <person name="Meyer F."/>
            <person name="Lederer H."/>
            <person name="Schuster S.C."/>
        </authorList>
    </citation>
    <scope>NUCLEOTIDE SEQUENCE [LARGE SCALE GENOMIC DNA]</scope>
    <source>
        <strain evidence="5">ATCC 29543 / DSM 1740 / CCUG 13145 / JCM 31913 / LMG 7466 / NCTC 11488 / FDC 602W</strain>
    </source>
</reference>
<dbReference type="PANTHER" id="PTHR43278:SF4">
    <property type="entry name" value="NAD(P)H-DEPENDENT FMN-CONTAINING OXIDOREDUCTASE YWQN-RELATED"/>
    <property type="match status" value="1"/>
</dbReference>
<dbReference type="SUPFAM" id="SSF52218">
    <property type="entry name" value="Flavoproteins"/>
    <property type="match status" value="1"/>
</dbReference>
<organism evidence="5">
    <name type="scientific">Wolinella succinogenes (strain ATCC 29543 / DSM 1740 / CCUG 13145 / JCM 31913 / LMG 7466 / NCTC 11488 / FDC 602W)</name>
    <name type="common">Vibrio succinogenes</name>
    <dbReference type="NCBI Taxonomy" id="273121"/>
    <lineage>
        <taxon>Bacteria</taxon>
        <taxon>Pseudomonadati</taxon>
        <taxon>Campylobacterota</taxon>
        <taxon>Epsilonproteobacteria</taxon>
        <taxon>Campylobacterales</taxon>
        <taxon>Helicobacteraceae</taxon>
        <taxon>Wolinella</taxon>
    </lineage>
</organism>
<gene>
    <name evidence="4" type="ordered locus">WS1169</name>
</gene>
<accession>Q7M964</accession>
<evidence type="ECO:0000313" key="4">
    <source>
        <dbReference type="EMBL" id="CAE10256.1"/>
    </source>
</evidence>
<keyword evidence="1" id="KW-0285">Flavoprotein</keyword>
<protein>
    <submittedName>
        <fullName evidence="4">MULTIMERIC FLAVODOXIN WRBA FAMILY PROTEIN</fullName>
    </submittedName>
</protein>
<dbReference type="KEGG" id="wsu:WS1169"/>
<dbReference type="STRING" id="273121.WS1169"/>
<dbReference type="InterPro" id="IPR029039">
    <property type="entry name" value="Flavoprotein-like_sf"/>
</dbReference>
<dbReference type="eggNOG" id="COG0655">
    <property type="taxonomic scope" value="Bacteria"/>
</dbReference>
<keyword evidence="5" id="KW-1185">Reference proteome</keyword>
<dbReference type="AlphaFoldDB" id="Q7M964"/>
<evidence type="ECO:0000259" key="3">
    <source>
        <dbReference type="Pfam" id="PF03358"/>
    </source>
</evidence>
<dbReference type="HOGENOM" id="CLU_050993_3_3_7"/>
<dbReference type="GO" id="GO:0016491">
    <property type="term" value="F:oxidoreductase activity"/>
    <property type="evidence" value="ECO:0007669"/>
    <property type="project" value="InterPro"/>
</dbReference>
<sequence>MKVVAINGSPKSNGNTAQMIDIITDELNQEGIETEVLHVGNKMIRGCFGCGACYKNQDERCIAKEDDSFVNECIQKMKEAEGLILASPVHWAGIAGAMKSFLDRVFYVSSANGNLFRHKVGASVVAVRRSGGVTTFDQLNHYLTYAEMFMPTTNYWNVGHGRIPGEVHEDAEGVQIARVLGKNMALTLKMVQNAKEHHLVFPEKEAKIMTNFVR</sequence>
<proteinExistence type="predicted"/>
<keyword evidence="2" id="KW-0288">FMN</keyword>
<dbReference type="InterPro" id="IPR005025">
    <property type="entry name" value="FMN_Rdtase-like_dom"/>
</dbReference>
<name>Q7M964_WOLSU</name>
<dbReference type="RefSeq" id="WP_011139044.1">
    <property type="nucleotide sequence ID" value="NC_005090.1"/>
</dbReference>